<sequence length="119" mass="13605">MSLKKLILLLLLPVFLGKLFMVDASAINLLSQGNITFVKPFCKKKKSNSDSTKTYEFEKKVETNNSWVEISSFCTPQFNFNAYSWNFSNSEVISAEDVLFTSRLSYLYLDSHSPPPKFV</sequence>
<proteinExistence type="predicted"/>
<dbReference type="EMBL" id="JAJBZG010000002">
    <property type="protein sequence ID" value="MCB7480553.1"/>
    <property type="molecule type" value="Genomic_DNA"/>
</dbReference>
<accession>A0A9X1LHR3</accession>
<organism evidence="1 2">
    <name type="scientific">Christiangramia sediminis</name>
    <dbReference type="NCBI Taxonomy" id="2881336"/>
    <lineage>
        <taxon>Bacteria</taxon>
        <taxon>Pseudomonadati</taxon>
        <taxon>Bacteroidota</taxon>
        <taxon>Flavobacteriia</taxon>
        <taxon>Flavobacteriales</taxon>
        <taxon>Flavobacteriaceae</taxon>
        <taxon>Christiangramia</taxon>
    </lineage>
</organism>
<reference evidence="1" key="1">
    <citation type="submission" date="2021-10" db="EMBL/GenBank/DDBJ databases">
        <title>Gramella sp. ASW11-100T, isolated from marine sediment.</title>
        <authorList>
            <person name="Xia C."/>
        </authorList>
    </citation>
    <scope>NUCLEOTIDE SEQUENCE</scope>
    <source>
        <strain evidence="1">ASW11-100</strain>
    </source>
</reference>
<protein>
    <submittedName>
        <fullName evidence="1">Uncharacterized protein</fullName>
    </submittedName>
</protein>
<dbReference type="AlphaFoldDB" id="A0A9X1LHR3"/>
<keyword evidence="2" id="KW-1185">Reference proteome</keyword>
<comment type="caution">
    <text evidence="1">The sequence shown here is derived from an EMBL/GenBank/DDBJ whole genome shotgun (WGS) entry which is preliminary data.</text>
</comment>
<name>A0A9X1LHR3_9FLAO</name>
<gene>
    <name evidence="1" type="ORF">LGQ90_04680</name>
</gene>
<dbReference type="RefSeq" id="WP_229338671.1">
    <property type="nucleotide sequence ID" value="NZ_JAJBZG010000002.1"/>
</dbReference>
<dbReference type="Proteomes" id="UP001139414">
    <property type="component" value="Unassembled WGS sequence"/>
</dbReference>
<evidence type="ECO:0000313" key="2">
    <source>
        <dbReference type="Proteomes" id="UP001139414"/>
    </source>
</evidence>
<evidence type="ECO:0000313" key="1">
    <source>
        <dbReference type="EMBL" id="MCB7480553.1"/>
    </source>
</evidence>